<dbReference type="InterPro" id="IPR000792">
    <property type="entry name" value="Tscrpt_reg_LuxR_C"/>
</dbReference>
<comment type="caution">
    <text evidence="5">The sequence shown here is derived from an EMBL/GenBank/DDBJ whole genome shotgun (WGS) entry which is preliminary data.</text>
</comment>
<dbReference type="EMBL" id="JADKPO010000015">
    <property type="protein sequence ID" value="MBF4768661.1"/>
    <property type="molecule type" value="Genomic_DNA"/>
</dbReference>
<dbReference type="GO" id="GO:0006355">
    <property type="term" value="P:regulation of DNA-templated transcription"/>
    <property type="evidence" value="ECO:0007669"/>
    <property type="project" value="InterPro"/>
</dbReference>
<keyword evidence="1" id="KW-0805">Transcription regulation</keyword>
<evidence type="ECO:0000313" key="5">
    <source>
        <dbReference type="EMBL" id="MBF4768661.1"/>
    </source>
</evidence>
<gene>
    <name evidence="5" type="ORF">ISU10_12895</name>
</gene>
<keyword evidence="6" id="KW-1185">Reference proteome</keyword>
<dbReference type="SUPFAM" id="SSF46894">
    <property type="entry name" value="C-terminal effector domain of the bipartite response regulators"/>
    <property type="match status" value="1"/>
</dbReference>
<name>A0A930VN50_9ACTN</name>
<evidence type="ECO:0000259" key="4">
    <source>
        <dbReference type="PROSITE" id="PS50043"/>
    </source>
</evidence>
<protein>
    <submittedName>
        <fullName evidence="5">Response regulator transcription factor</fullName>
    </submittedName>
</protein>
<dbReference type="InterPro" id="IPR016032">
    <property type="entry name" value="Sig_transdc_resp-reg_C-effctor"/>
</dbReference>
<dbReference type="SMART" id="SM00421">
    <property type="entry name" value="HTH_LUXR"/>
    <property type="match status" value="1"/>
</dbReference>
<evidence type="ECO:0000256" key="2">
    <source>
        <dbReference type="ARBA" id="ARBA00023125"/>
    </source>
</evidence>
<sequence>MNETADILTLARQAHRAHDWTTAAAHFDAVGAQRLTAEDLAAYADAKWWLGHVLDNLRLEAAAYDAFLADSQPAEAAWAAMLLGIFHLGRGDVPQGMGWIGRAGRLLEGAPECPAHGLLIQVTEVEPSLRAGQPTAAVDAAQRIRALGTRIDEPGVVLLGVNCEGRALIRAGRVVDGLALLDEAMVAALDGRLGPFISGSLYCHTIASCHEVADLRRMTRWTDLTEDWLSTLSGVGVFGGLCGVHRAQLHVLRGAWEEAERSALQVVTDLDAMRVDYAAEAWYVVGEARRLRGDPTAAQAYDEARARGRDPQPGRALLQLQGGDAAGASTSVRTAVTAVGDDPLRRAPVCAAAVEIAVSAGRLEDARAAASELAQTATMYATSGLEAMAAAARGAVLLAEGRAEEALPVLRDACRRWHELGAAYDAAGTGALLAQAYRTLGDQASAAAEAALAEATYVRLGAHRPARGDTTPPDGLSRRECDVLALVADGRSNREIGETLFISDRTVGRHLTNIFHKIGVTSRTQAARYAIDHGLSVTR</sequence>
<dbReference type="PANTHER" id="PTHR44688">
    <property type="entry name" value="DNA-BINDING TRANSCRIPTIONAL ACTIVATOR DEVR_DOSR"/>
    <property type="match status" value="1"/>
</dbReference>
<dbReference type="Gene3D" id="1.10.10.10">
    <property type="entry name" value="Winged helix-like DNA-binding domain superfamily/Winged helix DNA-binding domain"/>
    <property type="match status" value="1"/>
</dbReference>
<feature type="domain" description="HTH luxR-type" evidence="4">
    <location>
        <begin position="469"/>
        <end position="534"/>
    </location>
</feature>
<organism evidence="5 6">
    <name type="scientific">Nocardioides agariphilus</name>
    <dbReference type="NCBI Taxonomy" id="433664"/>
    <lineage>
        <taxon>Bacteria</taxon>
        <taxon>Bacillati</taxon>
        <taxon>Actinomycetota</taxon>
        <taxon>Actinomycetes</taxon>
        <taxon>Propionibacteriales</taxon>
        <taxon>Nocardioidaceae</taxon>
        <taxon>Nocardioides</taxon>
    </lineage>
</organism>
<dbReference type="RefSeq" id="WP_194696811.1">
    <property type="nucleotide sequence ID" value="NZ_JADKPO010000015.1"/>
</dbReference>
<keyword evidence="3" id="KW-0804">Transcription</keyword>
<reference evidence="5" key="1">
    <citation type="submission" date="2020-11" db="EMBL/GenBank/DDBJ databases">
        <title>Nocardioides cynanchi sp. nov., isolated from soil of rhizosphere of Cynanchum wilfordii.</title>
        <authorList>
            <person name="Lee J.-S."/>
            <person name="Suh M.K."/>
            <person name="Kim J.-S."/>
        </authorList>
    </citation>
    <scope>NUCLEOTIDE SEQUENCE</scope>
    <source>
        <strain evidence="5">KCTC 19276</strain>
    </source>
</reference>
<dbReference type="InterPro" id="IPR036388">
    <property type="entry name" value="WH-like_DNA-bd_sf"/>
</dbReference>
<accession>A0A930VN50</accession>
<evidence type="ECO:0000256" key="1">
    <source>
        <dbReference type="ARBA" id="ARBA00023015"/>
    </source>
</evidence>
<dbReference type="Proteomes" id="UP000660668">
    <property type="component" value="Unassembled WGS sequence"/>
</dbReference>
<dbReference type="GO" id="GO:0003677">
    <property type="term" value="F:DNA binding"/>
    <property type="evidence" value="ECO:0007669"/>
    <property type="project" value="UniProtKB-KW"/>
</dbReference>
<evidence type="ECO:0000256" key="3">
    <source>
        <dbReference type="ARBA" id="ARBA00023163"/>
    </source>
</evidence>
<dbReference type="AlphaFoldDB" id="A0A930VN50"/>
<dbReference type="PRINTS" id="PR00038">
    <property type="entry name" value="HTHLUXR"/>
</dbReference>
<dbReference type="PANTHER" id="PTHR44688:SF16">
    <property type="entry name" value="DNA-BINDING TRANSCRIPTIONAL ACTIVATOR DEVR_DOSR"/>
    <property type="match status" value="1"/>
</dbReference>
<dbReference type="PROSITE" id="PS50043">
    <property type="entry name" value="HTH_LUXR_2"/>
    <property type="match status" value="1"/>
</dbReference>
<dbReference type="Pfam" id="PF00196">
    <property type="entry name" value="GerE"/>
    <property type="match status" value="1"/>
</dbReference>
<keyword evidence="2" id="KW-0238">DNA-binding</keyword>
<dbReference type="PROSITE" id="PS00622">
    <property type="entry name" value="HTH_LUXR_1"/>
    <property type="match status" value="1"/>
</dbReference>
<dbReference type="CDD" id="cd06170">
    <property type="entry name" value="LuxR_C_like"/>
    <property type="match status" value="1"/>
</dbReference>
<proteinExistence type="predicted"/>
<evidence type="ECO:0000313" key="6">
    <source>
        <dbReference type="Proteomes" id="UP000660668"/>
    </source>
</evidence>